<dbReference type="GO" id="GO:0016491">
    <property type="term" value="F:oxidoreductase activity"/>
    <property type="evidence" value="ECO:0007669"/>
    <property type="project" value="InterPro"/>
</dbReference>
<keyword evidence="3" id="KW-1185">Reference proteome</keyword>
<dbReference type="Gene3D" id="3.40.109.10">
    <property type="entry name" value="NADH Oxidase"/>
    <property type="match status" value="1"/>
</dbReference>
<dbReference type="OrthoDB" id="8156917at2"/>
<evidence type="ECO:0000313" key="2">
    <source>
        <dbReference type="EMBL" id="AIJ23486.1"/>
    </source>
</evidence>
<protein>
    <submittedName>
        <fullName evidence="2">Nitroreductase</fullName>
    </submittedName>
</protein>
<dbReference type="RefSeq" id="WP_017982320.1">
    <property type="nucleotide sequence ID" value="NZ_AQUL01000001.1"/>
</dbReference>
<sequence length="305" mass="33125">MSFAGPDPVRVALDAAVRAPSPHNSQPWRFEVDGDRVGVFLDPDRILKVADPDGREARLACGAAILNVRLALRAAGRTPVAHLLPRRDVPEHLATVWARGRVTPTPDDVAMARAIAYRRSNRRAFTAREVPVWVRQALVRAATEEGAHLAVVGRAAQLDELGVLLREAERLQREDLAFQDELRQWTAPDGSRDDGVPASAAGSGPEWPFDRKPLVAVLSSYTDTRLAQLRAGQAMQRVLLRATTAGVSVSFLSQPVEIPALRAAVARLVSAPGNAQVVLRFGYGFAAPATRRRPAEVVTRYTVHG</sequence>
<accession>A0A076MWQ3</accession>
<dbReference type="PANTHER" id="PTHR23026:SF123">
    <property type="entry name" value="NAD(P)H NITROREDUCTASE RV3131-RELATED"/>
    <property type="match status" value="1"/>
</dbReference>
<evidence type="ECO:0000313" key="3">
    <source>
        <dbReference type="Proteomes" id="UP000062973"/>
    </source>
</evidence>
<organism evidence="2 3">
    <name type="scientific">Amycolatopsis methanolica 239</name>
    <dbReference type="NCBI Taxonomy" id="1068978"/>
    <lineage>
        <taxon>Bacteria</taxon>
        <taxon>Bacillati</taxon>
        <taxon>Actinomycetota</taxon>
        <taxon>Actinomycetes</taxon>
        <taxon>Pseudonocardiales</taxon>
        <taxon>Pseudonocardiaceae</taxon>
        <taxon>Amycolatopsis</taxon>
        <taxon>Amycolatopsis methanolica group</taxon>
    </lineage>
</organism>
<dbReference type="HOGENOM" id="CLU_051479_2_0_11"/>
<evidence type="ECO:0000256" key="1">
    <source>
        <dbReference type="SAM" id="MobiDB-lite"/>
    </source>
</evidence>
<reference evidence="2 3" key="1">
    <citation type="submission" date="2014-07" db="EMBL/GenBank/DDBJ databases">
        <title>Whole Genome Sequence of the Amycolatopsis methanolica 239.</title>
        <authorList>
            <person name="Tang B."/>
        </authorList>
    </citation>
    <scope>NUCLEOTIDE SEQUENCE [LARGE SCALE GENOMIC DNA]</scope>
    <source>
        <strain evidence="2 3">239</strain>
    </source>
</reference>
<dbReference type="eggNOG" id="COG0778">
    <property type="taxonomic scope" value="Bacteria"/>
</dbReference>
<proteinExistence type="predicted"/>
<feature type="region of interest" description="Disordered" evidence="1">
    <location>
        <begin position="186"/>
        <end position="205"/>
    </location>
</feature>
<dbReference type="InterPro" id="IPR000415">
    <property type="entry name" value="Nitroreductase-like"/>
</dbReference>
<dbReference type="SUPFAM" id="SSF55469">
    <property type="entry name" value="FMN-dependent nitroreductase-like"/>
    <property type="match status" value="2"/>
</dbReference>
<dbReference type="InterPro" id="IPR050627">
    <property type="entry name" value="Nitroreductase/BluB"/>
</dbReference>
<dbReference type="PANTHER" id="PTHR23026">
    <property type="entry name" value="NADPH NITROREDUCTASE"/>
    <property type="match status" value="1"/>
</dbReference>
<dbReference type="EMBL" id="CP009110">
    <property type="protein sequence ID" value="AIJ23486.1"/>
    <property type="molecule type" value="Genomic_DNA"/>
</dbReference>
<dbReference type="PATRIC" id="fig|1068978.7.peg.3628"/>
<dbReference type="AlphaFoldDB" id="A0A076MWQ3"/>
<dbReference type="STRING" id="1068978.AMETH_3394"/>
<gene>
    <name evidence="2" type="ORF">AMETH_3394</name>
</gene>
<name>A0A076MWQ3_AMYME</name>
<dbReference type="KEGG" id="amq:AMETH_3394"/>
<dbReference type="Proteomes" id="UP000062973">
    <property type="component" value="Chromosome"/>
</dbReference>